<accession>A0A9P8NVP4</accession>
<feature type="transmembrane region" description="Helical" evidence="2">
    <location>
        <begin position="467"/>
        <end position="488"/>
    </location>
</feature>
<dbReference type="PANTHER" id="PTHR34814">
    <property type="entry name" value="NITROSOGUANIDINE RESISTANCE PROTEIN SNG1"/>
    <property type="match status" value="1"/>
</dbReference>
<dbReference type="Pfam" id="PF12051">
    <property type="entry name" value="DUF3533"/>
    <property type="match status" value="1"/>
</dbReference>
<keyword evidence="2" id="KW-0472">Membrane</keyword>
<comment type="caution">
    <text evidence="4">The sequence shown here is derived from an EMBL/GenBank/DDBJ whole genome shotgun (WGS) entry which is preliminary data.</text>
</comment>
<feature type="transmembrane region" description="Helical" evidence="2">
    <location>
        <begin position="344"/>
        <end position="367"/>
    </location>
</feature>
<dbReference type="AlphaFoldDB" id="A0A9P8NVP4"/>
<dbReference type="InterPro" id="IPR022703">
    <property type="entry name" value="DUF3533"/>
</dbReference>
<gene>
    <name evidence="4" type="ORF">OGAPHI_007156</name>
</gene>
<dbReference type="PANTHER" id="PTHR34814:SF1">
    <property type="entry name" value="NITROSOGUANIDINE RESISTANCE PROTEIN SNG1"/>
    <property type="match status" value="1"/>
</dbReference>
<feature type="transmembrane region" description="Helical" evidence="2">
    <location>
        <begin position="100"/>
        <end position="122"/>
    </location>
</feature>
<reference evidence="4" key="1">
    <citation type="journal article" date="2021" name="Open Biol.">
        <title>Shared evolutionary footprints suggest mitochondrial oxidative damage underlies multiple complex I losses in fungi.</title>
        <authorList>
            <person name="Schikora-Tamarit M.A."/>
            <person name="Marcet-Houben M."/>
            <person name="Nosek J."/>
            <person name="Gabaldon T."/>
        </authorList>
    </citation>
    <scope>NUCLEOTIDE SEQUENCE</scope>
    <source>
        <strain evidence="4">CBS6075</strain>
    </source>
</reference>
<feature type="domain" description="DUF3533" evidence="3">
    <location>
        <begin position="107"/>
        <end position="479"/>
    </location>
</feature>
<reference evidence="4" key="2">
    <citation type="submission" date="2021-01" db="EMBL/GenBank/DDBJ databases">
        <authorList>
            <person name="Schikora-Tamarit M.A."/>
        </authorList>
    </citation>
    <scope>NUCLEOTIDE SEQUENCE</scope>
    <source>
        <strain evidence="4">CBS6075</strain>
    </source>
</reference>
<dbReference type="GeneID" id="70239120"/>
<sequence>MSQSSQSQESAELHAAKYDPESQSSQHGGQDDNSLMRVVTEYTEYAVSHADSHNIEENNREVEEQENQEKQQDIEQMDKLGPIKTGFWSKRKTQERKSFLVQYAIIIVILWAFILSAFSIYWGSMYGRQNRFVNLKVLVAIEQGADVNNSDYPLSQAILETIQLPELETLLGWEPHNFTSDDEIVDKVYKQKYWAAIYVSSNDVSRQLVEAIENGSDLNTSSLVRCYYETGRDLNGQNQFVKPSLADFGVAFSQIVQQKVYPKLLSNLTPDQFAKLQNTSILTNTPTVEYIDGKKVTNTVVLAPLQVGLIYIIIITFFQVTWFQKLNQNVASHLKPKSYIGYRMVQSQVTFLLVSLGYSCLNAAFQIPMNKSWKGGFGVLWMFSYLAMAAVGGANENLSLICFAVFPPMMGFWLLFFVVSNISATFAPIEVCPEFYRFTYAFPIKNAYELMKMQLFDTYRGQLGRNIGVLIAWIVLNNILFPFCLYFFSWSMKRNMMKAKAGKN</sequence>
<keyword evidence="2" id="KW-1133">Transmembrane helix</keyword>
<feature type="region of interest" description="Disordered" evidence="1">
    <location>
        <begin position="1"/>
        <end position="33"/>
    </location>
</feature>
<dbReference type="InterPro" id="IPR053001">
    <property type="entry name" value="MNNG_permease-like"/>
</dbReference>
<feature type="compositionally biased region" description="Low complexity" evidence="1">
    <location>
        <begin position="1"/>
        <end position="10"/>
    </location>
</feature>
<organism evidence="4 5">
    <name type="scientific">Ogataea philodendri</name>
    <dbReference type="NCBI Taxonomy" id="1378263"/>
    <lineage>
        <taxon>Eukaryota</taxon>
        <taxon>Fungi</taxon>
        <taxon>Dikarya</taxon>
        <taxon>Ascomycota</taxon>
        <taxon>Saccharomycotina</taxon>
        <taxon>Pichiomycetes</taxon>
        <taxon>Pichiales</taxon>
        <taxon>Pichiaceae</taxon>
        <taxon>Ogataea</taxon>
    </lineage>
</organism>
<feature type="compositionally biased region" description="Basic and acidic residues" evidence="1">
    <location>
        <begin position="50"/>
        <end position="75"/>
    </location>
</feature>
<dbReference type="EMBL" id="JAEUBE010000504">
    <property type="protein sequence ID" value="KAH3660570.1"/>
    <property type="molecule type" value="Genomic_DNA"/>
</dbReference>
<evidence type="ECO:0000313" key="5">
    <source>
        <dbReference type="Proteomes" id="UP000769157"/>
    </source>
</evidence>
<keyword evidence="2" id="KW-0812">Transmembrane</keyword>
<dbReference type="RefSeq" id="XP_046058273.1">
    <property type="nucleotide sequence ID" value="XM_046208521.1"/>
</dbReference>
<evidence type="ECO:0000256" key="2">
    <source>
        <dbReference type="SAM" id="Phobius"/>
    </source>
</evidence>
<feature type="compositionally biased region" description="Basic and acidic residues" evidence="1">
    <location>
        <begin position="11"/>
        <end position="20"/>
    </location>
</feature>
<keyword evidence="5" id="KW-1185">Reference proteome</keyword>
<evidence type="ECO:0000259" key="3">
    <source>
        <dbReference type="Pfam" id="PF12051"/>
    </source>
</evidence>
<feature type="transmembrane region" description="Helical" evidence="2">
    <location>
        <begin position="301"/>
        <end position="323"/>
    </location>
</feature>
<protein>
    <recommendedName>
        <fullName evidence="3">DUF3533 domain-containing protein</fullName>
    </recommendedName>
</protein>
<name>A0A9P8NVP4_9ASCO</name>
<proteinExistence type="predicted"/>
<feature type="region of interest" description="Disordered" evidence="1">
    <location>
        <begin position="49"/>
        <end position="75"/>
    </location>
</feature>
<dbReference type="OrthoDB" id="2140105at2759"/>
<feature type="transmembrane region" description="Helical" evidence="2">
    <location>
        <begin position="373"/>
        <end position="391"/>
    </location>
</feature>
<evidence type="ECO:0000256" key="1">
    <source>
        <dbReference type="SAM" id="MobiDB-lite"/>
    </source>
</evidence>
<dbReference type="Proteomes" id="UP000769157">
    <property type="component" value="Unassembled WGS sequence"/>
</dbReference>
<dbReference type="GO" id="GO:0016020">
    <property type="term" value="C:membrane"/>
    <property type="evidence" value="ECO:0007669"/>
    <property type="project" value="TreeGrafter"/>
</dbReference>
<evidence type="ECO:0000313" key="4">
    <source>
        <dbReference type="EMBL" id="KAH3660570.1"/>
    </source>
</evidence>
<feature type="compositionally biased region" description="Polar residues" evidence="1">
    <location>
        <begin position="21"/>
        <end position="33"/>
    </location>
</feature>